<feature type="compositionally biased region" description="Basic and acidic residues" evidence="2">
    <location>
        <begin position="12"/>
        <end position="26"/>
    </location>
</feature>
<dbReference type="Gene3D" id="1.20.58.2220">
    <property type="entry name" value="Formin, FH2 domain"/>
    <property type="match status" value="1"/>
</dbReference>
<dbReference type="PROSITE" id="PS51232">
    <property type="entry name" value="GBD_FH3"/>
    <property type="match status" value="1"/>
</dbReference>
<feature type="domain" description="GBD/FH3" evidence="3">
    <location>
        <begin position="1"/>
        <end position="333"/>
    </location>
</feature>
<dbReference type="PANTHER" id="PTHR46345">
    <property type="entry name" value="INVERTED FORMIN-2"/>
    <property type="match status" value="1"/>
</dbReference>
<dbReference type="InterPro" id="IPR010473">
    <property type="entry name" value="GTPase-bd"/>
</dbReference>
<feature type="region of interest" description="Disordered" evidence="2">
    <location>
        <begin position="964"/>
        <end position="1171"/>
    </location>
</feature>
<reference evidence="5" key="2">
    <citation type="submission" date="2014-03" db="EMBL/GenBank/DDBJ databases">
        <authorList>
            <person name="Genoscope - CEA"/>
        </authorList>
    </citation>
    <scope>NUCLEOTIDE SEQUENCE</scope>
</reference>
<protein>
    <recommendedName>
        <fullName evidence="7">Inverted formin-2</fullName>
    </recommendedName>
</protein>
<dbReference type="GO" id="GO:0003779">
    <property type="term" value="F:actin binding"/>
    <property type="evidence" value="ECO:0007669"/>
    <property type="project" value="InterPro"/>
</dbReference>
<dbReference type="PROSITE" id="PS51444">
    <property type="entry name" value="FH2"/>
    <property type="match status" value="1"/>
</dbReference>
<organism evidence="5 6">
    <name type="scientific">Oncorhynchus mykiss</name>
    <name type="common">Rainbow trout</name>
    <name type="synonym">Salmo gairdneri</name>
    <dbReference type="NCBI Taxonomy" id="8022"/>
    <lineage>
        <taxon>Eukaryota</taxon>
        <taxon>Metazoa</taxon>
        <taxon>Chordata</taxon>
        <taxon>Craniata</taxon>
        <taxon>Vertebrata</taxon>
        <taxon>Euteleostomi</taxon>
        <taxon>Actinopterygii</taxon>
        <taxon>Neopterygii</taxon>
        <taxon>Teleostei</taxon>
        <taxon>Protacanthopterygii</taxon>
        <taxon>Salmoniformes</taxon>
        <taxon>Salmonidae</taxon>
        <taxon>Salmoninae</taxon>
        <taxon>Oncorhynchus</taxon>
    </lineage>
</organism>
<evidence type="ECO:0000259" key="4">
    <source>
        <dbReference type="PROSITE" id="PS51444"/>
    </source>
</evidence>
<feature type="compositionally biased region" description="Polar residues" evidence="2">
    <location>
        <begin position="1032"/>
        <end position="1049"/>
    </location>
</feature>
<dbReference type="InterPro" id="IPR042201">
    <property type="entry name" value="FH2_Formin_sf"/>
</dbReference>
<dbReference type="SUPFAM" id="SSF101447">
    <property type="entry name" value="Formin homology 2 domain (FH2 domain)"/>
    <property type="match status" value="1"/>
</dbReference>
<dbReference type="GO" id="GO:0031267">
    <property type="term" value="F:small GTPase binding"/>
    <property type="evidence" value="ECO:0007669"/>
    <property type="project" value="InterPro"/>
</dbReference>
<feature type="compositionally biased region" description="Basic and acidic residues" evidence="2">
    <location>
        <begin position="1050"/>
        <end position="1090"/>
    </location>
</feature>
<dbReference type="PANTHER" id="PTHR46345:SF5">
    <property type="entry name" value="INVERTED FORMIN-2"/>
    <property type="match status" value="1"/>
</dbReference>
<dbReference type="InterPro" id="IPR011989">
    <property type="entry name" value="ARM-like"/>
</dbReference>
<sequence length="1171" mass="129206">MAAKASKGKWGALKEHLTSSPPDRDAHLEANLENSVPELCIRLLQVPTVVNYSGVRRRLEGSDQEWMVQFLELNGLDLLMEALERLSGRGCARIADALLQLTCVACVKAVMNSSAGLHFILDNEGYVRTLSQALDTSNTMVKMQVFELLAALALFNPQGHHLAMDALEHYKSVNMQQYRFSVIMNELHATDNVPYMVVLMSVVNVIIFGVEDLRKRDKLRKEFIGLQLLQLLPKLRETEDVDLNIQCEAFEDTMAEDEEEMERVYGGIDMSSHQEVFTTLFTKLSSSPASVQLLSILQALLLVGPEQSEVWLALEALADRATLLAQDRESRINHLLMVHKHCVAVYADMLWPVCLCVSDVDSTKRLMERLVSSKGQQGSPKVKTTDRGVQIDRSICPSGLSDVLIKESTTPVATSPPPHLPPPLPSMRTFVPPLPGFSGMPPPGLPPPPPPLPQMGHGGPPPPPPPPGMMGPPPPPPGMMGMMGPPPPPPLPGMMGLPPPPPLPGMMGPPPPLGGDEIIVAQSVQMRSCYASSPKVGRCPTLRMKKLNWQKLPSRVVTDSHSMWTSVQVDSLEPDYSSIEELFCLPVTDSKAKGSTPAVKQEPKEISFIDAKKNLNLNIFLKQFRCSHKDFVAMIQKGDRSKFDVEVLKQLQKLQPEKHEIENLKSYQGEREKLAGVDQFYLQLLAVPCYALRIECMLLCEEISSVLQMMQPKVKLLDEACESLRVSTRLPSFCMLILDVGNFLNYGSHTGNAEGFKISTLLKLTETKANKSRITLLHHILEEAEQNNDDLLNLPDDLEICEKAARVNLESLQSEASLLIKRLKDSEKKVASSSVAAIKEQYLTAIQGSQEACRELEARFASIDRKKEDLAQYLCEDSSRLSLEDLFSTLHSFRGLFIKALKDNQTRREQAIKAEKRKKQLEEEDSKRPRGENRKIIRKAPPVQEGCIIDHLLSDIRKGYALRKTKHQADRTSLPSEDKKGDSIQPGEQCTKLKGTSAIDAKEEVEKGTSPIDLGQQSGDPVVVESGLPTDPSLQSSSPKTPGPSNLHTTTKDHIQSEDLKLGMDSSTDRQLKESPEGEGFKAAESKVENVNRNAFSAAGDGPKSRDAETDGNRESGADGNGLEKTPSSESPSTTADVDAESKHAQKRGSTKRHGKGGRKKKDEPKGKKKQ</sequence>
<dbReference type="InterPro" id="IPR015425">
    <property type="entry name" value="FH2_Formin"/>
</dbReference>
<dbReference type="Pfam" id="PF06367">
    <property type="entry name" value="Drf_FH3"/>
    <property type="match status" value="1"/>
</dbReference>
<feature type="compositionally biased region" description="Basic and acidic residues" evidence="2">
    <location>
        <begin position="1103"/>
        <end position="1117"/>
    </location>
</feature>
<keyword evidence="1" id="KW-0175">Coiled coil</keyword>
<dbReference type="EMBL" id="FR904269">
    <property type="protein sequence ID" value="CDQ56829.1"/>
    <property type="molecule type" value="Genomic_DNA"/>
</dbReference>
<reference evidence="5" key="1">
    <citation type="journal article" date="2014" name="Nat. Commun.">
        <title>The rainbow trout genome provides novel insights into evolution after whole-genome duplication in vertebrates.</title>
        <authorList>
            <person name="Berthelot C."/>
            <person name="Brunet F."/>
            <person name="Chalopin D."/>
            <person name="Juanchich A."/>
            <person name="Bernard M."/>
            <person name="Noel B."/>
            <person name="Bento P."/>
            <person name="Da Silva C."/>
            <person name="Labadie K."/>
            <person name="Alberti A."/>
            <person name="Aury J.M."/>
            <person name="Louis A."/>
            <person name="Dehais P."/>
            <person name="Bardou P."/>
            <person name="Montfort J."/>
            <person name="Klopp C."/>
            <person name="Cabau C."/>
            <person name="Gaspin C."/>
            <person name="Thorgaard G.H."/>
            <person name="Boussaha M."/>
            <person name="Quillet E."/>
            <person name="Guyomard R."/>
            <person name="Galiana D."/>
            <person name="Bobe J."/>
            <person name="Volff J.N."/>
            <person name="Genet C."/>
            <person name="Wincker P."/>
            <person name="Jaillon O."/>
            <person name="Roest Crollius H."/>
            <person name="Guiguen Y."/>
        </authorList>
    </citation>
    <scope>NUCLEOTIDE SEQUENCE [LARGE SCALE GENOMIC DNA]</scope>
</reference>
<feature type="compositionally biased region" description="Low complexity" evidence="2">
    <location>
        <begin position="1126"/>
        <end position="1135"/>
    </location>
</feature>
<dbReference type="PaxDb" id="8022-A0A060VV36"/>
<dbReference type="InterPro" id="IPR016024">
    <property type="entry name" value="ARM-type_fold"/>
</dbReference>
<evidence type="ECO:0000313" key="5">
    <source>
        <dbReference type="EMBL" id="CDQ56829.1"/>
    </source>
</evidence>
<evidence type="ECO:0000256" key="1">
    <source>
        <dbReference type="SAM" id="Coils"/>
    </source>
</evidence>
<feature type="domain" description="FH2" evidence="4">
    <location>
        <begin position="534"/>
        <end position="923"/>
    </location>
</feature>
<dbReference type="STRING" id="8022.A0A060VV36"/>
<dbReference type="Pfam" id="PF02181">
    <property type="entry name" value="FH2"/>
    <property type="match status" value="1"/>
</dbReference>
<dbReference type="Pfam" id="PF06371">
    <property type="entry name" value="Drf_GBD"/>
    <property type="match status" value="1"/>
</dbReference>
<dbReference type="SMART" id="SM01139">
    <property type="entry name" value="Drf_FH3"/>
    <property type="match status" value="1"/>
</dbReference>
<dbReference type="SMART" id="SM01140">
    <property type="entry name" value="Drf_GBD"/>
    <property type="match status" value="1"/>
</dbReference>
<feature type="coiled-coil region" evidence="1">
    <location>
        <begin position="809"/>
        <end position="859"/>
    </location>
</feature>
<dbReference type="Proteomes" id="UP000193380">
    <property type="component" value="Unassembled WGS sequence"/>
</dbReference>
<feature type="region of interest" description="Disordered" evidence="2">
    <location>
        <begin position="915"/>
        <end position="939"/>
    </location>
</feature>
<feature type="region of interest" description="Disordered" evidence="2">
    <location>
        <begin position="1"/>
        <end position="26"/>
    </location>
</feature>
<name>A0A060VV36_ONCMY</name>
<feature type="compositionally biased region" description="Basic and acidic residues" evidence="2">
    <location>
        <begin position="1161"/>
        <end position="1171"/>
    </location>
</feature>
<dbReference type="InterPro" id="IPR010472">
    <property type="entry name" value="FH3_dom"/>
</dbReference>
<evidence type="ECO:0000313" key="6">
    <source>
        <dbReference type="Proteomes" id="UP000193380"/>
    </source>
</evidence>
<dbReference type="AlphaFoldDB" id="A0A060VV36"/>
<dbReference type="Gene3D" id="1.25.10.10">
    <property type="entry name" value="Leucine-rich Repeat Variant"/>
    <property type="match status" value="1"/>
</dbReference>
<evidence type="ECO:0008006" key="7">
    <source>
        <dbReference type="Google" id="ProtNLM"/>
    </source>
</evidence>
<dbReference type="SMART" id="SM00498">
    <property type="entry name" value="FH2"/>
    <property type="match status" value="1"/>
</dbReference>
<feature type="compositionally biased region" description="Basic and acidic residues" evidence="2">
    <location>
        <begin position="925"/>
        <end position="935"/>
    </location>
</feature>
<dbReference type="GO" id="GO:0030036">
    <property type="term" value="P:actin cytoskeleton organization"/>
    <property type="evidence" value="ECO:0007669"/>
    <property type="project" value="InterPro"/>
</dbReference>
<dbReference type="InterPro" id="IPR014768">
    <property type="entry name" value="GBD/FH3_dom"/>
</dbReference>
<dbReference type="SUPFAM" id="SSF48371">
    <property type="entry name" value="ARM repeat"/>
    <property type="match status" value="1"/>
</dbReference>
<gene>
    <name evidence="5" type="ORF">GSONMT00065725001</name>
</gene>
<proteinExistence type="predicted"/>
<evidence type="ECO:0000259" key="3">
    <source>
        <dbReference type="PROSITE" id="PS51232"/>
    </source>
</evidence>
<feature type="compositionally biased region" description="Basic residues" evidence="2">
    <location>
        <begin position="1145"/>
        <end position="1160"/>
    </location>
</feature>
<evidence type="ECO:0000256" key="2">
    <source>
        <dbReference type="SAM" id="MobiDB-lite"/>
    </source>
</evidence>
<feature type="region of interest" description="Disordered" evidence="2">
    <location>
        <begin position="433"/>
        <end position="497"/>
    </location>
</feature>
<accession>A0A060VV36</accession>